<keyword evidence="4 7" id="KW-0560">Oxidoreductase</keyword>
<dbReference type="PRINTS" id="PR00385">
    <property type="entry name" value="P450"/>
</dbReference>
<dbReference type="CDD" id="cd11041">
    <property type="entry name" value="CYP503A1-like"/>
    <property type="match status" value="1"/>
</dbReference>
<dbReference type="AlphaFoldDB" id="A0A371CRN7"/>
<evidence type="ECO:0000256" key="1">
    <source>
        <dbReference type="ARBA" id="ARBA00001971"/>
    </source>
</evidence>
<proteinExistence type="inferred from homology"/>
<comment type="similarity">
    <text evidence="2 7">Belongs to the cytochrome P450 family.</text>
</comment>
<keyword evidence="3 6" id="KW-0479">Metal-binding</keyword>
<dbReference type="InterPro" id="IPR036396">
    <property type="entry name" value="Cyt_P450_sf"/>
</dbReference>
<dbReference type="SUPFAM" id="SSF48264">
    <property type="entry name" value="Cytochrome P450"/>
    <property type="match status" value="1"/>
</dbReference>
<evidence type="ECO:0000256" key="4">
    <source>
        <dbReference type="ARBA" id="ARBA00023002"/>
    </source>
</evidence>
<name>A0A371CRN7_9APHY</name>
<protein>
    <submittedName>
        <fullName evidence="9">Cytochrome P450</fullName>
    </submittedName>
</protein>
<dbReference type="InterPro" id="IPR017972">
    <property type="entry name" value="Cyt_P450_CS"/>
</dbReference>
<feature type="binding site" description="axial binding residue" evidence="6">
    <location>
        <position position="442"/>
    </location>
    <ligand>
        <name>heme</name>
        <dbReference type="ChEBI" id="CHEBI:30413"/>
    </ligand>
    <ligandPart>
        <name>Fe</name>
        <dbReference type="ChEBI" id="CHEBI:18248"/>
    </ligandPart>
</feature>
<reference evidence="9 10" key="1">
    <citation type="journal article" date="2018" name="Biotechnol. Biofuels">
        <title>Integrative visual omics of the white-rot fungus Polyporus brumalis exposes the biotechnological potential of its oxidative enzymes for delignifying raw plant biomass.</title>
        <authorList>
            <person name="Miyauchi S."/>
            <person name="Rancon A."/>
            <person name="Drula E."/>
            <person name="Hage H."/>
            <person name="Chaduli D."/>
            <person name="Favel A."/>
            <person name="Grisel S."/>
            <person name="Henrissat B."/>
            <person name="Herpoel-Gimbert I."/>
            <person name="Ruiz-Duenas F.J."/>
            <person name="Chevret D."/>
            <person name="Hainaut M."/>
            <person name="Lin J."/>
            <person name="Wang M."/>
            <person name="Pangilinan J."/>
            <person name="Lipzen A."/>
            <person name="Lesage-Meessen L."/>
            <person name="Navarro D."/>
            <person name="Riley R."/>
            <person name="Grigoriev I.V."/>
            <person name="Zhou S."/>
            <person name="Raouche S."/>
            <person name="Rosso M.N."/>
        </authorList>
    </citation>
    <scope>NUCLEOTIDE SEQUENCE [LARGE SCALE GENOMIC DNA]</scope>
    <source>
        <strain evidence="9 10">BRFM 1820</strain>
    </source>
</reference>
<dbReference type="GO" id="GO:0004497">
    <property type="term" value="F:monooxygenase activity"/>
    <property type="evidence" value="ECO:0007669"/>
    <property type="project" value="UniProtKB-KW"/>
</dbReference>
<dbReference type="Proteomes" id="UP000256964">
    <property type="component" value="Unassembled WGS sequence"/>
</dbReference>
<keyword evidence="7" id="KW-0503">Monooxygenase</keyword>
<dbReference type="Pfam" id="PF00067">
    <property type="entry name" value="p450"/>
    <property type="match status" value="1"/>
</dbReference>
<keyword evidence="5 6" id="KW-0408">Iron</keyword>
<evidence type="ECO:0000256" key="5">
    <source>
        <dbReference type="ARBA" id="ARBA00023004"/>
    </source>
</evidence>
<evidence type="ECO:0000256" key="8">
    <source>
        <dbReference type="SAM" id="Phobius"/>
    </source>
</evidence>
<dbReference type="PRINTS" id="PR00465">
    <property type="entry name" value="EP450IV"/>
</dbReference>
<organism evidence="9 10">
    <name type="scientific">Lentinus brumalis</name>
    <dbReference type="NCBI Taxonomy" id="2498619"/>
    <lineage>
        <taxon>Eukaryota</taxon>
        <taxon>Fungi</taxon>
        <taxon>Dikarya</taxon>
        <taxon>Basidiomycota</taxon>
        <taxon>Agaricomycotina</taxon>
        <taxon>Agaricomycetes</taxon>
        <taxon>Polyporales</taxon>
        <taxon>Polyporaceae</taxon>
        <taxon>Lentinus</taxon>
    </lineage>
</organism>
<dbReference type="STRING" id="139420.A0A371CRN7"/>
<dbReference type="GO" id="GO:0020037">
    <property type="term" value="F:heme binding"/>
    <property type="evidence" value="ECO:0007669"/>
    <property type="project" value="InterPro"/>
</dbReference>
<evidence type="ECO:0000256" key="2">
    <source>
        <dbReference type="ARBA" id="ARBA00010617"/>
    </source>
</evidence>
<keyword evidence="8" id="KW-0812">Transmembrane</keyword>
<evidence type="ECO:0000313" key="10">
    <source>
        <dbReference type="Proteomes" id="UP000256964"/>
    </source>
</evidence>
<dbReference type="GO" id="GO:0005506">
    <property type="term" value="F:iron ion binding"/>
    <property type="evidence" value="ECO:0007669"/>
    <property type="project" value="InterPro"/>
</dbReference>
<evidence type="ECO:0000256" key="7">
    <source>
        <dbReference type="RuleBase" id="RU000461"/>
    </source>
</evidence>
<dbReference type="Gene3D" id="1.10.630.10">
    <property type="entry name" value="Cytochrome P450"/>
    <property type="match status" value="1"/>
</dbReference>
<dbReference type="PANTHER" id="PTHR46206">
    <property type="entry name" value="CYTOCHROME P450"/>
    <property type="match status" value="1"/>
</dbReference>
<feature type="transmembrane region" description="Helical" evidence="8">
    <location>
        <begin position="6"/>
        <end position="23"/>
    </location>
</feature>
<evidence type="ECO:0000256" key="6">
    <source>
        <dbReference type="PIRSR" id="PIRSR602403-1"/>
    </source>
</evidence>
<dbReference type="InterPro" id="IPR001128">
    <property type="entry name" value="Cyt_P450"/>
</dbReference>
<gene>
    <name evidence="9" type="ORF">OH76DRAFT_1410592</name>
</gene>
<dbReference type="InterPro" id="IPR002403">
    <property type="entry name" value="Cyt_P450_E_grp-IV"/>
</dbReference>
<evidence type="ECO:0000256" key="3">
    <source>
        <dbReference type="ARBA" id="ARBA00022723"/>
    </source>
</evidence>
<keyword evidence="8" id="KW-0472">Membrane</keyword>
<sequence>MEDPQTVLYAFFALLAAVYLFRWRSDPLSHIPTIGGPSAPILSYWSTINFFRKPKALLREGYQRFYGSVFKVALIGQWMVVVSGPKMVDELRKRPDEEMSFIEGVEETLHTRFTLGREPLDDPFHVDIIKDKLMKSLTAVLPDVIDELRAAVPDYIHTKEDEWTTVNTMQTTLKIVSRASNRVFVGLPVCRNQEYLDLAIRFTIDVLKDTALISIIPESMKTSLGQYFSAVKKTVRQTVPHLKPLLDERRAKLEEYGEDYPGKPNDMLQWILEGAIPRNYSDVQIIERIMLVNFAAIHTSSNSITHALLDLAAYPDYIKPLREEIEAVVAAEGWSKAAMGKMWKVDSFLRESQRINGIGLTSVTRKALTDVTLNDGTFIPKNTLVVAASYPTHNDDSIYENAATFDPFRFSRMREGDGEGTKHQYVNTSVEYIPFGHGKHACPGRFFAANELKAMLAFIVLNYDVKLANDAPRPENRCFGPNIIPDPGAEIMFRKRRT</sequence>
<keyword evidence="10" id="KW-1185">Reference proteome</keyword>
<dbReference type="PROSITE" id="PS00086">
    <property type="entry name" value="CYTOCHROME_P450"/>
    <property type="match status" value="1"/>
</dbReference>
<keyword evidence="6 7" id="KW-0349">Heme</keyword>
<dbReference type="EMBL" id="KZ857473">
    <property type="protein sequence ID" value="RDX42955.1"/>
    <property type="molecule type" value="Genomic_DNA"/>
</dbReference>
<keyword evidence="8" id="KW-1133">Transmembrane helix</keyword>
<accession>A0A371CRN7</accession>
<dbReference type="SMR" id="A0A371CRN7"/>
<dbReference type="OrthoDB" id="1844152at2759"/>
<comment type="cofactor">
    <cofactor evidence="1 6">
        <name>heme</name>
        <dbReference type="ChEBI" id="CHEBI:30413"/>
    </cofactor>
</comment>
<dbReference type="GO" id="GO:0016705">
    <property type="term" value="F:oxidoreductase activity, acting on paired donors, with incorporation or reduction of molecular oxygen"/>
    <property type="evidence" value="ECO:0007669"/>
    <property type="project" value="InterPro"/>
</dbReference>
<evidence type="ECO:0000313" key="9">
    <source>
        <dbReference type="EMBL" id="RDX42955.1"/>
    </source>
</evidence>